<accession>A0A918NXA5</accession>
<evidence type="ECO:0000313" key="3">
    <source>
        <dbReference type="Proteomes" id="UP000645257"/>
    </source>
</evidence>
<sequence length="210" mass="23307">MTELDDKLSEWVGVARKVGPVIVDRYDSPWVCIVAYPTWHEINNLRTYIPDPAHALVILRDHIDDALGAETDALRELSDRCAGGVAAAFVIRAWVLQIVYSLGRAEIVREALTYNMLWRWFVGYTEASTPLPDAEEFVRDMCLVSADARVVNAVYRCLSCHVSTHADACEFSINFGLLHTLRDHYVPALPPELCDVAEPDAGGGDPVVPV</sequence>
<dbReference type="InterPro" id="IPR008490">
    <property type="entry name" value="Transposase_InsH_N"/>
</dbReference>
<protein>
    <submittedName>
        <fullName evidence="2">Transposase</fullName>
    </submittedName>
</protein>
<dbReference type="Pfam" id="PF05598">
    <property type="entry name" value="DUF772"/>
    <property type="match status" value="1"/>
</dbReference>
<dbReference type="EMBL" id="BMYX01000001">
    <property type="protein sequence ID" value="GGY04378.1"/>
    <property type="molecule type" value="Genomic_DNA"/>
</dbReference>
<reference evidence="2" key="1">
    <citation type="journal article" date="2014" name="Int. J. Syst. Evol. Microbiol.">
        <title>Complete genome sequence of Corynebacterium casei LMG S-19264T (=DSM 44701T), isolated from a smear-ripened cheese.</title>
        <authorList>
            <consortium name="US DOE Joint Genome Institute (JGI-PGF)"/>
            <person name="Walter F."/>
            <person name="Albersmeier A."/>
            <person name="Kalinowski J."/>
            <person name="Ruckert C."/>
        </authorList>
    </citation>
    <scope>NUCLEOTIDE SEQUENCE</scope>
    <source>
        <strain evidence="2">KCTC 32182</strain>
    </source>
</reference>
<name>A0A918NXA5_9NEIS</name>
<reference evidence="2" key="2">
    <citation type="submission" date="2020-09" db="EMBL/GenBank/DDBJ databases">
        <authorList>
            <person name="Sun Q."/>
            <person name="Kim S."/>
        </authorList>
    </citation>
    <scope>NUCLEOTIDE SEQUENCE</scope>
    <source>
        <strain evidence="2">KCTC 32182</strain>
    </source>
</reference>
<evidence type="ECO:0000259" key="1">
    <source>
        <dbReference type="Pfam" id="PF05598"/>
    </source>
</evidence>
<proteinExistence type="predicted"/>
<dbReference type="Proteomes" id="UP000645257">
    <property type="component" value="Unassembled WGS sequence"/>
</dbReference>
<comment type="caution">
    <text evidence="2">The sequence shown here is derived from an EMBL/GenBank/DDBJ whole genome shotgun (WGS) entry which is preliminary data.</text>
</comment>
<evidence type="ECO:0000313" key="2">
    <source>
        <dbReference type="EMBL" id="GGY04378.1"/>
    </source>
</evidence>
<feature type="domain" description="Transposase InsH N-terminal" evidence="1">
    <location>
        <begin position="45"/>
        <end position="139"/>
    </location>
</feature>
<keyword evidence="3" id="KW-1185">Reference proteome</keyword>
<gene>
    <name evidence="2" type="ORF">GCM10011289_03610</name>
</gene>
<organism evidence="2 3">
    <name type="scientific">Paludibacterium paludis</name>
    <dbReference type="NCBI Taxonomy" id="1225769"/>
    <lineage>
        <taxon>Bacteria</taxon>
        <taxon>Pseudomonadati</taxon>
        <taxon>Pseudomonadota</taxon>
        <taxon>Betaproteobacteria</taxon>
        <taxon>Neisseriales</taxon>
        <taxon>Chromobacteriaceae</taxon>
        <taxon>Paludibacterium</taxon>
    </lineage>
</organism>
<dbReference type="AlphaFoldDB" id="A0A918NXA5"/>